<sequence>MSRVILLLDITQLSQRGFSPQEVSNKIKERLRKEFGLTCSIGIGPNKLIAKLGSKMQKPDGFVEIRKEDISVSSPNFL</sequence>
<dbReference type="GO" id="GO:0042276">
    <property type="term" value="P:error-prone translesion synthesis"/>
    <property type="evidence" value="ECO:0007669"/>
    <property type="project" value="TreeGrafter"/>
</dbReference>
<name>X1DF85_9ZZZZ</name>
<comment type="caution">
    <text evidence="2">The sequence shown here is derived from an EMBL/GenBank/DDBJ whole genome shotgun (WGS) entry which is preliminary data.</text>
</comment>
<feature type="domain" description="UmuC" evidence="1">
    <location>
        <begin position="25"/>
        <end position="78"/>
    </location>
</feature>
<proteinExistence type="predicted"/>
<dbReference type="PROSITE" id="PS50173">
    <property type="entry name" value="UMUC"/>
    <property type="match status" value="1"/>
</dbReference>
<dbReference type="Gene3D" id="3.30.70.270">
    <property type="match status" value="1"/>
</dbReference>
<dbReference type="GO" id="GO:0006281">
    <property type="term" value="P:DNA repair"/>
    <property type="evidence" value="ECO:0007669"/>
    <property type="project" value="InterPro"/>
</dbReference>
<dbReference type="AlphaFoldDB" id="X1DF85"/>
<dbReference type="GO" id="GO:0003887">
    <property type="term" value="F:DNA-directed DNA polymerase activity"/>
    <property type="evidence" value="ECO:0007669"/>
    <property type="project" value="TreeGrafter"/>
</dbReference>
<dbReference type="GO" id="GO:0005829">
    <property type="term" value="C:cytosol"/>
    <property type="evidence" value="ECO:0007669"/>
    <property type="project" value="TreeGrafter"/>
</dbReference>
<dbReference type="EMBL" id="BART01024964">
    <property type="protein sequence ID" value="GAG95081.1"/>
    <property type="molecule type" value="Genomic_DNA"/>
</dbReference>
<dbReference type="SUPFAM" id="SSF56672">
    <property type="entry name" value="DNA/RNA polymerases"/>
    <property type="match status" value="1"/>
</dbReference>
<dbReference type="InterPro" id="IPR050116">
    <property type="entry name" value="DNA_polymerase-Y"/>
</dbReference>
<dbReference type="Pfam" id="PF00817">
    <property type="entry name" value="IMS"/>
    <property type="match status" value="1"/>
</dbReference>
<accession>X1DF85</accession>
<evidence type="ECO:0000259" key="1">
    <source>
        <dbReference type="PROSITE" id="PS50173"/>
    </source>
</evidence>
<organism evidence="2">
    <name type="scientific">marine sediment metagenome</name>
    <dbReference type="NCBI Taxonomy" id="412755"/>
    <lineage>
        <taxon>unclassified sequences</taxon>
        <taxon>metagenomes</taxon>
        <taxon>ecological metagenomes</taxon>
    </lineage>
</organism>
<evidence type="ECO:0000313" key="2">
    <source>
        <dbReference type="EMBL" id="GAG95081.1"/>
    </source>
</evidence>
<protein>
    <recommendedName>
        <fullName evidence="1">UmuC domain-containing protein</fullName>
    </recommendedName>
</protein>
<gene>
    <name evidence="2" type="ORF">S01H4_44928</name>
</gene>
<reference evidence="2" key="1">
    <citation type="journal article" date="2014" name="Front. Microbiol.">
        <title>High frequency of phylogenetically diverse reductive dehalogenase-homologous genes in deep subseafloor sedimentary metagenomes.</title>
        <authorList>
            <person name="Kawai M."/>
            <person name="Futagami T."/>
            <person name="Toyoda A."/>
            <person name="Takaki Y."/>
            <person name="Nishi S."/>
            <person name="Hori S."/>
            <person name="Arai W."/>
            <person name="Tsubouchi T."/>
            <person name="Morono Y."/>
            <person name="Uchiyama I."/>
            <person name="Ito T."/>
            <person name="Fujiyama A."/>
            <person name="Inagaki F."/>
            <person name="Takami H."/>
        </authorList>
    </citation>
    <scope>NUCLEOTIDE SEQUENCE</scope>
    <source>
        <strain evidence="2">Expedition CK06-06</strain>
    </source>
</reference>
<dbReference type="GO" id="GO:0009432">
    <property type="term" value="P:SOS response"/>
    <property type="evidence" value="ECO:0007669"/>
    <property type="project" value="TreeGrafter"/>
</dbReference>
<dbReference type="InterPro" id="IPR043502">
    <property type="entry name" value="DNA/RNA_pol_sf"/>
</dbReference>
<dbReference type="InterPro" id="IPR001126">
    <property type="entry name" value="UmuC"/>
</dbReference>
<dbReference type="PANTHER" id="PTHR11076:SF33">
    <property type="entry name" value="DNA POLYMERASE KAPPA"/>
    <property type="match status" value="1"/>
</dbReference>
<dbReference type="PANTHER" id="PTHR11076">
    <property type="entry name" value="DNA REPAIR POLYMERASE UMUC / TRANSFERASE FAMILY MEMBER"/>
    <property type="match status" value="1"/>
</dbReference>
<dbReference type="InterPro" id="IPR043128">
    <property type="entry name" value="Rev_trsase/Diguanyl_cyclase"/>
</dbReference>